<dbReference type="GO" id="GO:0006631">
    <property type="term" value="P:fatty acid metabolic process"/>
    <property type="evidence" value="ECO:0007669"/>
    <property type="project" value="TreeGrafter"/>
</dbReference>
<evidence type="ECO:0000313" key="3">
    <source>
        <dbReference type="EMBL" id="KAF4443198.1"/>
    </source>
</evidence>
<dbReference type="InterPro" id="IPR042099">
    <property type="entry name" value="ANL_N_sf"/>
</dbReference>
<dbReference type="AlphaFoldDB" id="A0A8H4K5L3"/>
<sequence>MTPFRTPLSALRGVVASHPSALVIKQAHITDDGLCYSEVCYSQFEKDIEATASYWVAAFSAVGIYEGSIIGVWLKGTSYDDLLHIWGISRAGYIPQLISLRMTDPSVTLELLSKAGAAALIHDPSLTTALQDTELPSFPAHGMRSICGSKGSKERMLGAVPNELSGDQVVMIFHTSGSTSGAPKLVPITARWMDCQIQKTSTFIKAYPTLRAMVKIALHVMTLPSSEGFLSLTIAYGDLPLDPSDEAWAWGHGLHLINSFGSTEVGIILVSHDAKGAALVPLSPSAYEFVPFDNDENAQEYLVEMVVPPESPNCPHPTLRDKDGKFHTGDLFLEIAPGQYVYRGRDDDWIKMEMALRCDAKAIEDDALQHRGDDLIHAVVAIGTGRPQPVIIVEPKDEIALQSKEKERDLRCQVLKRITPFHRRRYKHESIDDTNFIRIVPQWSLPRGSKGNSRRRQVEKEFEQVLDEMFKVKQELGGYL</sequence>
<dbReference type="OrthoDB" id="429813at2759"/>
<dbReference type="Proteomes" id="UP000605986">
    <property type="component" value="Unassembled WGS sequence"/>
</dbReference>
<comment type="similarity">
    <text evidence="1">Belongs to the ATP-dependent AMP-binding enzyme family.</text>
</comment>
<dbReference type="EMBL" id="JAADJG010000581">
    <property type="protein sequence ID" value="KAF4443198.1"/>
    <property type="molecule type" value="Genomic_DNA"/>
</dbReference>
<dbReference type="PANTHER" id="PTHR43201">
    <property type="entry name" value="ACYL-COA SYNTHETASE"/>
    <property type="match status" value="1"/>
</dbReference>
<proteinExistence type="inferred from homology"/>
<evidence type="ECO:0008006" key="5">
    <source>
        <dbReference type="Google" id="ProtNLM"/>
    </source>
</evidence>
<dbReference type="PANTHER" id="PTHR43201:SF5">
    <property type="entry name" value="MEDIUM-CHAIN ACYL-COA LIGASE ACSF2, MITOCHONDRIAL"/>
    <property type="match status" value="1"/>
</dbReference>
<name>A0A8H4K5L3_9HYPO</name>
<reference evidence="3" key="1">
    <citation type="submission" date="2020-01" db="EMBL/GenBank/DDBJ databases">
        <title>Identification and distribution of gene clusters putatively required for synthesis of sphingolipid metabolism inhibitors in phylogenetically diverse species of the filamentous fungus Fusarium.</title>
        <authorList>
            <person name="Kim H.-S."/>
            <person name="Busman M."/>
            <person name="Brown D.W."/>
            <person name="Divon H."/>
            <person name="Uhlig S."/>
            <person name="Proctor R.H."/>
        </authorList>
    </citation>
    <scope>NUCLEOTIDE SEQUENCE</scope>
    <source>
        <strain evidence="3">NRRL 53441</strain>
    </source>
</reference>
<accession>A0A8H4K5L3</accession>
<keyword evidence="4" id="KW-1185">Reference proteome</keyword>
<dbReference type="GO" id="GO:0031956">
    <property type="term" value="F:medium-chain fatty acid-CoA ligase activity"/>
    <property type="evidence" value="ECO:0007669"/>
    <property type="project" value="TreeGrafter"/>
</dbReference>
<dbReference type="Pfam" id="PF03321">
    <property type="entry name" value="GH3"/>
    <property type="match status" value="1"/>
</dbReference>
<organism evidence="3 4">
    <name type="scientific">Fusarium austroafricanum</name>
    <dbReference type="NCBI Taxonomy" id="2364996"/>
    <lineage>
        <taxon>Eukaryota</taxon>
        <taxon>Fungi</taxon>
        <taxon>Dikarya</taxon>
        <taxon>Ascomycota</taxon>
        <taxon>Pezizomycotina</taxon>
        <taxon>Sordariomycetes</taxon>
        <taxon>Hypocreomycetidae</taxon>
        <taxon>Hypocreales</taxon>
        <taxon>Nectriaceae</taxon>
        <taxon>Fusarium</taxon>
        <taxon>Fusarium concolor species complex</taxon>
    </lineage>
</organism>
<dbReference type="Gene3D" id="3.40.50.12780">
    <property type="entry name" value="N-terminal domain of ligase-like"/>
    <property type="match status" value="1"/>
</dbReference>
<dbReference type="Pfam" id="PF23562">
    <property type="entry name" value="AMP-binding_C_3"/>
    <property type="match status" value="1"/>
</dbReference>
<comment type="caution">
    <text evidence="3">The sequence shown here is derived from an EMBL/GenBank/DDBJ whole genome shotgun (WGS) entry which is preliminary data.</text>
</comment>
<protein>
    <recommendedName>
        <fullName evidence="5">AMP-dependent synthetase/ligase domain-containing protein</fullName>
    </recommendedName>
</protein>
<evidence type="ECO:0000256" key="2">
    <source>
        <dbReference type="ARBA" id="ARBA00022598"/>
    </source>
</evidence>
<evidence type="ECO:0000313" key="4">
    <source>
        <dbReference type="Proteomes" id="UP000605986"/>
    </source>
</evidence>
<evidence type="ECO:0000256" key="1">
    <source>
        <dbReference type="ARBA" id="ARBA00006432"/>
    </source>
</evidence>
<gene>
    <name evidence="3" type="ORF">F53441_11507</name>
</gene>
<dbReference type="SUPFAM" id="SSF56801">
    <property type="entry name" value="Acetyl-CoA synthetase-like"/>
    <property type="match status" value="1"/>
</dbReference>
<keyword evidence="2" id="KW-0436">Ligase</keyword>